<organism evidence="2 4">
    <name type="scientific">Brevibacillus composti</name>
    <dbReference type="NCBI Taxonomy" id="2796470"/>
    <lineage>
        <taxon>Bacteria</taxon>
        <taxon>Bacillati</taxon>
        <taxon>Bacillota</taxon>
        <taxon>Bacilli</taxon>
        <taxon>Bacillales</taxon>
        <taxon>Paenibacillaceae</taxon>
        <taxon>Brevibacillus</taxon>
    </lineage>
</organism>
<evidence type="ECO:0000259" key="1">
    <source>
        <dbReference type="Pfam" id="PF05368"/>
    </source>
</evidence>
<evidence type="ECO:0000313" key="5">
    <source>
        <dbReference type="Proteomes" id="UP000677234"/>
    </source>
</evidence>
<reference evidence="3" key="2">
    <citation type="submission" date="2021-04" db="EMBL/GenBank/DDBJ databases">
        <title>Brevibacillus composti FJAT-54423, complete genome.</title>
        <authorList>
            <person name="Tang R."/>
        </authorList>
    </citation>
    <scope>NUCLEOTIDE SEQUENCE</scope>
    <source>
        <strain evidence="3">FJAT-54424</strain>
    </source>
</reference>
<dbReference type="PANTHER" id="PTHR43162:SF1">
    <property type="entry name" value="PRESTALK A DIFFERENTIATION PROTEIN A"/>
    <property type="match status" value="1"/>
</dbReference>
<dbReference type="AlphaFoldDB" id="A0A7T5EP07"/>
<protein>
    <submittedName>
        <fullName evidence="2">NmrA family NAD(P)-binding protein</fullName>
    </submittedName>
</protein>
<keyword evidence="5" id="KW-1185">Reference proteome</keyword>
<feature type="domain" description="NmrA-like" evidence="1">
    <location>
        <begin position="2"/>
        <end position="96"/>
    </location>
</feature>
<dbReference type="RefSeq" id="WP_198829612.1">
    <property type="nucleotide sequence ID" value="NZ_CP066308.1"/>
</dbReference>
<dbReference type="Proteomes" id="UP000677234">
    <property type="component" value="Chromosome"/>
</dbReference>
<sequence length="272" mass="29880">MTILVTGATGTVGRHVVDQLIQRGQKVRALTRNPLQANLPHDVEVVAGDLSDPSTLVPALVGVSGMHLITTGAEYTPLQTGPEIIELAEKAGVRRVTVLWNGEKGPFERAVEASSLEWTQLQAFEFMANARKWANSIRSEGVVRDLFGGSRIAPVHEADIGKVASIVLTEKGHAGKIYVLTGPESLSVQDKVRIIGEVIGRDIQYIVSSEEEEREQMRRMGVREDAIDYVIRWHLNPPKSVSTVLPTVEEVTGQKPSTFAEWVKENAKLFVK</sequence>
<dbReference type="InterPro" id="IPR036291">
    <property type="entry name" value="NAD(P)-bd_dom_sf"/>
</dbReference>
<dbReference type="Proteomes" id="UP000595847">
    <property type="component" value="Chromosome"/>
</dbReference>
<dbReference type="Gene3D" id="3.90.25.10">
    <property type="entry name" value="UDP-galactose 4-epimerase, domain 1"/>
    <property type="match status" value="1"/>
</dbReference>
<proteinExistence type="predicted"/>
<evidence type="ECO:0000313" key="2">
    <source>
        <dbReference type="EMBL" id="QQE76104.1"/>
    </source>
</evidence>
<accession>A0A7T5EP07</accession>
<dbReference type="KEGG" id="bcop:JD108_09690"/>
<dbReference type="InterPro" id="IPR051604">
    <property type="entry name" value="Ergot_Alk_Oxidoreductase"/>
</dbReference>
<evidence type="ECO:0000313" key="3">
    <source>
        <dbReference type="EMBL" id="QUO43133.1"/>
    </source>
</evidence>
<dbReference type="InterPro" id="IPR008030">
    <property type="entry name" value="NmrA-like"/>
</dbReference>
<dbReference type="EMBL" id="CP066308">
    <property type="protein sequence ID" value="QQE76104.1"/>
    <property type="molecule type" value="Genomic_DNA"/>
</dbReference>
<dbReference type="PANTHER" id="PTHR43162">
    <property type="match status" value="1"/>
</dbReference>
<evidence type="ECO:0000313" key="4">
    <source>
        <dbReference type="Proteomes" id="UP000595847"/>
    </source>
</evidence>
<dbReference type="Pfam" id="PF05368">
    <property type="entry name" value="NmrA"/>
    <property type="match status" value="1"/>
</dbReference>
<dbReference type="Gene3D" id="3.40.50.720">
    <property type="entry name" value="NAD(P)-binding Rossmann-like Domain"/>
    <property type="match status" value="1"/>
</dbReference>
<gene>
    <name evidence="2" type="ORF">JD108_09690</name>
    <name evidence="3" type="ORF">KDJ56_09385</name>
</gene>
<dbReference type="EMBL" id="CP073708">
    <property type="protein sequence ID" value="QUO43133.1"/>
    <property type="molecule type" value="Genomic_DNA"/>
</dbReference>
<reference evidence="2 4" key="1">
    <citation type="submission" date="2020-12" db="EMBL/GenBank/DDBJ databases">
        <title>strain FJAT-54423T represents a novel species of the genus Brevibacillus.</title>
        <authorList>
            <person name="Tang R."/>
        </authorList>
    </citation>
    <scope>NUCLEOTIDE SEQUENCE [LARGE SCALE GENOMIC DNA]</scope>
    <source>
        <strain evidence="2 4">FJAT-54423</strain>
    </source>
</reference>
<name>A0A7T5EP07_9BACL</name>
<dbReference type="SUPFAM" id="SSF51735">
    <property type="entry name" value="NAD(P)-binding Rossmann-fold domains"/>
    <property type="match status" value="1"/>
</dbReference>